<dbReference type="Gene3D" id="1.20.58.1070">
    <property type="match status" value="1"/>
</dbReference>
<comment type="similarity">
    <text evidence="1">Belongs to the gemin-2 family.</text>
</comment>
<comment type="caution">
    <text evidence="3">The sequence shown here is derived from an EMBL/GenBank/DDBJ whole genome shotgun (WGS) entry which is preliminary data.</text>
</comment>
<feature type="compositionally biased region" description="Basic residues" evidence="2">
    <location>
        <begin position="272"/>
        <end position="282"/>
    </location>
</feature>
<reference evidence="4" key="1">
    <citation type="submission" date="2024-07" db="EMBL/GenBank/DDBJ databases">
        <title>Two chromosome-level genome assemblies of Korean endemic species Abeliophyllum distichum and Forsythia ovata (Oleaceae).</title>
        <authorList>
            <person name="Jang H."/>
        </authorList>
    </citation>
    <scope>NUCLEOTIDE SEQUENCE [LARGE SCALE GENOMIC DNA]</scope>
</reference>
<accession>A0ABD1P1A7</accession>
<evidence type="ECO:0000256" key="1">
    <source>
        <dbReference type="ARBA" id="ARBA00025758"/>
    </source>
</evidence>
<feature type="region of interest" description="Disordered" evidence="2">
    <location>
        <begin position="270"/>
        <end position="305"/>
    </location>
</feature>
<feature type="compositionally biased region" description="Polar residues" evidence="2">
    <location>
        <begin position="287"/>
        <end position="297"/>
    </location>
</feature>
<dbReference type="InterPro" id="IPR035426">
    <property type="entry name" value="Gemin2/Brr1"/>
</dbReference>
<protein>
    <recommendedName>
        <fullName evidence="5">Survival motor neuron interacting protein 1</fullName>
    </recommendedName>
</protein>
<gene>
    <name evidence="3" type="ORF">Fot_56583</name>
</gene>
<name>A0ABD1P1A7_9LAMI</name>
<dbReference type="EMBL" id="JBFOLJ010000047">
    <property type="protein sequence ID" value="KAL2456939.1"/>
    <property type="molecule type" value="Genomic_DNA"/>
</dbReference>
<feature type="region of interest" description="Disordered" evidence="2">
    <location>
        <begin position="1"/>
        <end position="55"/>
    </location>
</feature>
<keyword evidence="4" id="KW-1185">Reference proteome</keyword>
<evidence type="ECO:0000313" key="3">
    <source>
        <dbReference type="EMBL" id="KAL2456939.1"/>
    </source>
</evidence>
<sequence>MAETLDSGDSTLPALETTVSEPYDSLSFPKLNSNEGETEEALVGDTNNNQNNSLSLLKKPDFGFSGSEKQGPEVETETLHCYDVVQDSPSGDVAYDATLVSPEMVVHEIQEPPCSCVVKFVDDEIDSRTVKKQEEFSGDAIDSRTVTKQEGKFADDAITSKKLEEKFSDDTIDSRSMTKQEGKFSDDAITVKKEAEKFADDAIDSMTVKKQEDTFADDATYSRTLKKQEKFESLEKCTLKIQVIDETALIESPCLGNGTFNNGKFHETQGIKLKRPRRRGSKAAKNLETSGTRSQDCGHTGKKGKQRLVYSRKEMEALRYVGLEAQKNTWIGIYCGLGPVVAKEYDELTHHQKHNATSFDFDPRPQFLKASVPRRFFDEDCPELADNHFKNVNTMDTASCFPGNDKHDCSVVEGECSEDDDTDEDYSSIQKPAFSVSGEPDFDSGPPQDGLEYLRRVRWEAEQIPKVTVAKVEKSKLNKGQTLYMPQIPDIMKCPDNLLPLKQWEDTFLADFSKLRLGLAQLELEGSSAKVSAKSLSVHEEEMLDQISESIISENFDNLTVKDDSIVSETNYAKVNSHSPKTSSLSINSPTISTILKMESVARVSMLKRRIRSVESLSTLSRDDCLWLFALCAAVDCPLDADTCAALRSLLRKCASLRAAKSELDDDVIMLNILTTISGKYFGQLEN</sequence>
<evidence type="ECO:0000256" key="2">
    <source>
        <dbReference type="SAM" id="MobiDB-lite"/>
    </source>
</evidence>
<dbReference type="Proteomes" id="UP001604277">
    <property type="component" value="Unassembled WGS sequence"/>
</dbReference>
<dbReference type="PANTHER" id="PTHR12794:SF0">
    <property type="entry name" value="GEM-ASSOCIATED PROTEIN 2"/>
    <property type="match status" value="1"/>
</dbReference>
<evidence type="ECO:0000313" key="4">
    <source>
        <dbReference type="Proteomes" id="UP001604277"/>
    </source>
</evidence>
<organism evidence="3 4">
    <name type="scientific">Forsythia ovata</name>
    <dbReference type="NCBI Taxonomy" id="205694"/>
    <lineage>
        <taxon>Eukaryota</taxon>
        <taxon>Viridiplantae</taxon>
        <taxon>Streptophyta</taxon>
        <taxon>Embryophyta</taxon>
        <taxon>Tracheophyta</taxon>
        <taxon>Spermatophyta</taxon>
        <taxon>Magnoliopsida</taxon>
        <taxon>eudicotyledons</taxon>
        <taxon>Gunneridae</taxon>
        <taxon>Pentapetalae</taxon>
        <taxon>asterids</taxon>
        <taxon>lamiids</taxon>
        <taxon>Lamiales</taxon>
        <taxon>Oleaceae</taxon>
        <taxon>Forsythieae</taxon>
        <taxon>Forsythia</taxon>
    </lineage>
</organism>
<dbReference type="Pfam" id="PF04938">
    <property type="entry name" value="SIP1"/>
    <property type="match status" value="1"/>
</dbReference>
<evidence type="ECO:0008006" key="5">
    <source>
        <dbReference type="Google" id="ProtNLM"/>
    </source>
</evidence>
<dbReference type="AlphaFoldDB" id="A0ABD1P1A7"/>
<proteinExistence type="inferred from homology"/>
<dbReference type="PANTHER" id="PTHR12794">
    <property type="entry name" value="GEMIN2"/>
    <property type="match status" value="1"/>
</dbReference>